<dbReference type="PANTHER" id="PTHR43682:SF1">
    <property type="entry name" value="LACTATE UTILIZATION PROTEIN C"/>
    <property type="match status" value="1"/>
</dbReference>
<evidence type="ECO:0000313" key="2">
    <source>
        <dbReference type="EMBL" id="VFJ51454.1"/>
    </source>
</evidence>
<sequence length="219" mass="23806">MNEARLAILSRLRSATEACGVTDAEPCPSSAFPGSPAPPEPVRPFLPEGDPGEYFIAKLTAVAAEATRVPGLAQVPDAVIRYLERHNLPRRLVASRDPILDRIPWPDALTLRHGIAVDEDQVAITGAFAAVAETGSLVLCASEQTPATLNFLPENHIVVLETGRIVPYLEDVWQRIPVAFPTWPRAIHFVTGPSRTADIEQTMQLGAHGPRRLMVMLVD</sequence>
<accession>A0A450SF65</accession>
<gene>
    <name evidence="2" type="ORF">BECKDK2373C_GA0170839_10322</name>
</gene>
<dbReference type="Gene3D" id="3.40.50.10420">
    <property type="entry name" value="NagB/RpiA/CoA transferase-like"/>
    <property type="match status" value="1"/>
</dbReference>
<proteinExistence type="predicted"/>
<dbReference type="AlphaFoldDB" id="A0A450SF65"/>
<dbReference type="InterPro" id="IPR024185">
    <property type="entry name" value="FTHF_cligase-like_sf"/>
</dbReference>
<evidence type="ECO:0000259" key="1">
    <source>
        <dbReference type="Pfam" id="PF02589"/>
    </source>
</evidence>
<dbReference type="EMBL" id="CAADEY010000032">
    <property type="protein sequence ID" value="VFJ51454.1"/>
    <property type="molecule type" value="Genomic_DNA"/>
</dbReference>
<dbReference type="PANTHER" id="PTHR43682">
    <property type="entry name" value="LACTATE UTILIZATION PROTEIN C"/>
    <property type="match status" value="1"/>
</dbReference>
<feature type="domain" description="LUD" evidence="1">
    <location>
        <begin position="121"/>
        <end position="218"/>
    </location>
</feature>
<organism evidence="2">
    <name type="scientific">Candidatus Kentrum sp. DK</name>
    <dbReference type="NCBI Taxonomy" id="2126562"/>
    <lineage>
        <taxon>Bacteria</taxon>
        <taxon>Pseudomonadati</taxon>
        <taxon>Pseudomonadota</taxon>
        <taxon>Gammaproteobacteria</taxon>
        <taxon>Candidatus Kentrum</taxon>
    </lineage>
</organism>
<dbReference type="SUPFAM" id="SSF100950">
    <property type="entry name" value="NagB/RpiA/CoA transferase-like"/>
    <property type="match status" value="1"/>
</dbReference>
<dbReference type="InterPro" id="IPR037171">
    <property type="entry name" value="NagB/RpiA_transferase-like"/>
</dbReference>
<protein>
    <submittedName>
        <fullName evidence="2">L-lactate dehydrogenase complex protein LldG</fullName>
    </submittedName>
</protein>
<dbReference type="InterPro" id="IPR003741">
    <property type="entry name" value="LUD_dom"/>
</dbReference>
<dbReference type="Pfam" id="PF02589">
    <property type="entry name" value="LUD_dom"/>
    <property type="match status" value="1"/>
</dbReference>
<reference evidence="2" key="1">
    <citation type="submission" date="2019-02" db="EMBL/GenBank/DDBJ databases">
        <authorList>
            <person name="Gruber-Vodicka R. H."/>
            <person name="Seah K. B. B."/>
        </authorList>
    </citation>
    <scope>NUCLEOTIDE SEQUENCE</scope>
    <source>
        <strain evidence="2">BECK_DK161</strain>
    </source>
</reference>
<name>A0A450SF65_9GAMM</name>